<comment type="caution">
    <text evidence="3">The sequence shown here is derived from an EMBL/GenBank/DDBJ whole genome shotgun (WGS) entry which is preliminary data.</text>
</comment>
<dbReference type="PANTHER" id="PTHR33734">
    <property type="entry name" value="LYSM DOMAIN-CONTAINING GPI-ANCHORED PROTEIN 2"/>
    <property type="match status" value="1"/>
</dbReference>
<keyword evidence="4" id="KW-1185">Reference proteome</keyword>
<feature type="domain" description="LysM" evidence="2">
    <location>
        <begin position="36"/>
        <end position="80"/>
    </location>
</feature>
<dbReference type="SMART" id="SM00257">
    <property type="entry name" value="LysM"/>
    <property type="match status" value="3"/>
</dbReference>
<evidence type="ECO:0000256" key="1">
    <source>
        <dbReference type="SAM" id="SignalP"/>
    </source>
</evidence>
<accession>A0ABR0E2Y9</accession>
<feature type="signal peptide" evidence="1">
    <location>
        <begin position="1"/>
        <end position="17"/>
    </location>
</feature>
<dbReference type="PANTHER" id="PTHR33734:SF22">
    <property type="entry name" value="MEMBRANE-BOUND LYTIC MUREIN TRANSGLYCOSYLASE D"/>
    <property type="match status" value="1"/>
</dbReference>
<gene>
    <name evidence="3" type="ORF">PRZ48_012859</name>
</gene>
<protein>
    <recommendedName>
        <fullName evidence="2">LysM domain-containing protein</fullName>
    </recommendedName>
</protein>
<dbReference type="Gene3D" id="3.10.350.10">
    <property type="entry name" value="LysM domain"/>
    <property type="match status" value="3"/>
</dbReference>
<dbReference type="CDD" id="cd00118">
    <property type="entry name" value="LysM"/>
    <property type="match status" value="3"/>
</dbReference>
<dbReference type="InterPro" id="IPR018392">
    <property type="entry name" value="LysM"/>
</dbReference>
<feature type="chain" id="PRO_5045789729" description="LysM domain-containing protein" evidence="1">
    <location>
        <begin position="18"/>
        <end position="222"/>
    </location>
</feature>
<sequence length="222" mass="22959">MQSLIVTAALLSTAVSGLVLPRNDDCQSTCGSTTTTNYTIVAGDTLTTVAERYSSGICDIAALNNIANPNLVVPGQNLLIPTNCTTPDNTSCIEAPVEPTETCVKGLGSTYDVRSGDTLSAIANNFNITLAAIVDANPQIADIDVIEVGQIINVPVCPSSQCESVGTYNIVSGDLFVDLASTYHTTIGQILALNVGVDPTKLEAGQQIILPQGCQNVTTAVA</sequence>
<evidence type="ECO:0000313" key="3">
    <source>
        <dbReference type="EMBL" id="KAK4495591.1"/>
    </source>
</evidence>
<evidence type="ECO:0000259" key="2">
    <source>
        <dbReference type="PROSITE" id="PS51782"/>
    </source>
</evidence>
<proteinExistence type="predicted"/>
<dbReference type="PROSITE" id="PS51782">
    <property type="entry name" value="LYSM"/>
    <property type="match status" value="3"/>
</dbReference>
<name>A0ABR0E2Y9_ZASCE</name>
<feature type="domain" description="LysM" evidence="2">
    <location>
        <begin position="109"/>
        <end position="154"/>
    </location>
</feature>
<dbReference type="Proteomes" id="UP001305779">
    <property type="component" value="Unassembled WGS sequence"/>
</dbReference>
<evidence type="ECO:0000313" key="4">
    <source>
        <dbReference type="Proteomes" id="UP001305779"/>
    </source>
</evidence>
<dbReference type="InterPro" id="IPR036779">
    <property type="entry name" value="LysM_dom_sf"/>
</dbReference>
<feature type="domain" description="LysM" evidence="2">
    <location>
        <begin position="166"/>
        <end position="210"/>
    </location>
</feature>
<organism evidence="3 4">
    <name type="scientific">Zasmidium cellare</name>
    <name type="common">Wine cellar mold</name>
    <name type="synonym">Racodium cellare</name>
    <dbReference type="NCBI Taxonomy" id="395010"/>
    <lineage>
        <taxon>Eukaryota</taxon>
        <taxon>Fungi</taxon>
        <taxon>Dikarya</taxon>
        <taxon>Ascomycota</taxon>
        <taxon>Pezizomycotina</taxon>
        <taxon>Dothideomycetes</taxon>
        <taxon>Dothideomycetidae</taxon>
        <taxon>Mycosphaerellales</taxon>
        <taxon>Mycosphaerellaceae</taxon>
        <taxon>Zasmidium</taxon>
    </lineage>
</organism>
<dbReference type="SUPFAM" id="SSF54106">
    <property type="entry name" value="LysM domain"/>
    <property type="match status" value="3"/>
</dbReference>
<dbReference type="Pfam" id="PF01476">
    <property type="entry name" value="LysM"/>
    <property type="match status" value="3"/>
</dbReference>
<reference evidence="3 4" key="1">
    <citation type="journal article" date="2023" name="G3 (Bethesda)">
        <title>A chromosome-level genome assembly of Zasmidium syzygii isolated from banana leaves.</title>
        <authorList>
            <person name="van Westerhoven A.C."/>
            <person name="Mehrabi R."/>
            <person name="Talebi R."/>
            <person name="Steentjes M.B.F."/>
            <person name="Corcolon B."/>
            <person name="Chong P.A."/>
            <person name="Kema G.H.J."/>
            <person name="Seidl M.F."/>
        </authorList>
    </citation>
    <scope>NUCLEOTIDE SEQUENCE [LARGE SCALE GENOMIC DNA]</scope>
    <source>
        <strain evidence="3 4">P124</strain>
    </source>
</reference>
<dbReference type="EMBL" id="JAXOVC010000011">
    <property type="protein sequence ID" value="KAK4495591.1"/>
    <property type="molecule type" value="Genomic_DNA"/>
</dbReference>
<keyword evidence="1" id="KW-0732">Signal</keyword>